<dbReference type="InterPro" id="IPR000219">
    <property type="entry name" value="DH_dom"/>
</dbReference>
<dbReference type="CDD" id="cd00160">
    <property type="entry name" value="RhoGEF"/>
    <property type="match status" value="1"/>
</dbReference>
<protein>
    <recommendedName>
        <fullName evidence="7">C2 domain-containing protein</fullName>
    </recommendedName>
</protein>
<organism evidence="5 6">
    <name type="scientific">Planoprotostelium fungivorum</name>
    <dbReference type="NCBI Taxonomy" id="1890364"/>
    <lineage>
        <taxon>Eukaryota</taxon>
        <taxon>Amoebozoa</taxon>
        <taxon>Evosea</taxon>
        <taxon>Variosea</taxon>
        <taxon>Cavosteliida</taxon>
        <taxon>Cavosteliaceae</taxon>
        <taxon>Planoprotostelium</taxon>
    </lineage>
</organism>
<dbReference type="Proteomes" id="UP000241769">
    <property type="component" value="Unassembled WGS sequence"/>
</dbReference>
<sequence length="1518" mass="172244">MLYTITVFAHAGRALVHRIESNGSLRNPSTYCCVSLDDQEIRTATKSRTDAPRWSESIVIKCLDGYDHTPLTVSVWDKDKSKRTLKLIGSVRFNMQHVSNLTHEETRWYDLQHTSKMKNSPSVPHRLGQVQLELRVERTSVVQLIQRLQVTTIHSEEQNEILRHLSKLCSNKCMTSKDNRTRLNEAEGVSTLLHLLENRKTETRASYAIKNALLNEEFIENFIRLEGLQKLGRCLNSKSALLVKNVIQSVCNAVLTSPATMAPLLKREGKLFSLVSDLLSPNERGRLDSFHLKKTSDQVNEKVFVQITRLISLLTHSSDESQRDMGDIGAVSWLLHLMKMEQENEMLVCSAIDTCIGLIDNSGENQVKLIEANRDNLLVALADASTSVRVKEALMKLIAAVVDKRGRDVATEYFLAEMQKPHRLQVLTNLCDSKEIELRRAALQALSKLSKLGLIIPLAVHSGHYLVTPLSHHLTDEDEEVLSGITKVILHCCLSDVPIMLCEGELAQRFMPHRPRSGSKANVSLSEIRARSLSNLSDSNLYSQVYVDAVINWRDPRTKKTIQRGLGVLPLSPFIRLIHSHYHKVARRCLRILSILVRREASVDGAVEPASTLFIHRNFVEMMLSKLHSKDKRTLVYSTNILADLAHNEASIPIFGSFSKICPVTDCLFLIRENPEEREIFHNACFILSTLCHNNVFLREGGVGIISKVMNMVPLPRKIALTNRPAERREKLKELIGMDEALTLLDMVQLKKGIEGSGILRENGIFRAVTNILIHRPEALPATQTRAEKIFSILCEGLPPRERIVYEIFSTEYFYVKFLRLAKKIFVDPLSRSGLLKDYEMEKIFSPVDLAVFIDFHTLLLIDWQHRLEEWSDEQLFCDIFLASSPFFTMYKEYCVNFERLPVAMKELKSKNEGFKRFIQKQQTDHKIELTSLDLESILIMPVQRPPRYTLLFKELLKKTPEDHPDYANLRSSLKESEEIARNIDSNIQTSKQEEMLYELADRLKMNIYLPHRVFVKEGILLQFLRKGVKGHKLRYFLFNDAILLTRRIKTRKLTETEIHFTLVDKFTMDELEISEKISAPDVPAHYKPGLIRSKYSKHYYIVASPSTSPNEKESLFTLLEELLPSRKRSSTTDSDERVDERNLRHSVNDWFDEISKANESIQSVDEGSDLIDLDLSRGFLAAKGKSGRAAVQRAQQKQAEVEQQNAGETGPLYPFQLYGGSWTSPEQLFLLSLITFGLFLIPSFRELPQAPLWKLFPIGSLAGYVYLKRHLVESWQDKATVFSAVFALHCFGDSLLAQGDVTGAEGGYALLKLTAGSSVLFGLGWLLHAVLILSEVHEGDRQWSRLTFGQKLLLGITFAWNTSIAAIMISSIDLSHPQGSWALLLAPYSLTSVIFMGASLLVDNHLMIAGTILYIASDSMILLESLIDGHLWLFTWPTYYVAQWLLFVGGLRNLQRTNVSLLNKNASAQNVLGLFGLDMEKLDPNGQVQIREEEEEGGETPGDLASEKYFKMDSDSE</sequence>
<accession>A0A2P6NH66</accession>
<dbReference type="InterPro" id="IPR051092">
    <property type="entry name" value="FYVE_RhoGEF_PH"/>
</dbReference>
<dbReference type="Gene3D" id="2.30.29.30">
    <property type="entry name" value="Pleckstrin-homology domain (PH domain)/Phosphotyrosine-binding domain (PTB)"/>
    <property type="match status" value="1"/>
</dbReference>
<evidence type="ECO:0000259" key="4">
    <source>
        <dbReference type="PROSITE" id="PS50010"/>
    </source>
</evidence>
<gene>
    <name evidence="5" type="ORF">PROFUN_09499</name>
</gene>
<dbReference type="GO" id="GO:0005737">
    <property type="term" value="C:cytoplasm"/>
    <property type="evidence" value="ECO:0007669"/>
    <property type="project" value="TreeGrafter"/>
</dbReference>
<evidence type="ECO:0000256" key="1">
    <source>
        <dbReference type="SAM" id="MobiDB-lite"/>
    </source>
</evidence>
<keyword evidence="2" id="KW-0812">Transmembrane</keyword>
<proteinExistence type="predicted"/>
<dbReference type="EMBL" id="MDYQ01000085">
    <property type="protein sequence ID" value="PRP83287.1"/>
    <property type="molecule type" value="Genomic_DNA"/>
</dbReference>
<dbReference type="OrthoDB" id="2272012at2759"/>
<dbReference type="PANTHER" id="PTHR12673:SF159">
    <property type="entry name" value="LD03170P"/>
    <property type="match status" value="1"/>
</dbReference>
<dbReference type="InterPro" id="IPR011989">
    <property type="entry name" value="ARM-like"/>
</dbReference>
<feature type="region of interest" description="Disordered" evidence="1">
    <location>
        <begin position="1492"/>
        <end position="1518"/>
    </location>
</feature>
<feature type="transmembrane region" description="Helical" evidence="2">
    <location>
        <begin position="1353"/>
        <end position="1370"/>
    </location>
</feature>
<comment type="caution">
    <text evidence="5">The sequence shown here is derived from an EMBL/GenBank/DDBJ whole genome shotgun (WGS) entry which is preliminary data.</text>
</comment>
<dbReference type="InterPro" id="IPR016024">
    <property type="entry name" value="ARM-type_fold"/>
</dbReference>
<dbReference type="InterPro" id="IPR035892">
    <property type="entry name" value="C2_domain_sf"/>
</dbReference>
<dbReference type="Pfam" id="PF00621">
    <property type="entry name" value="RhoGEF"/>
    <property type="match status" value="1"/>
</dbReference>
<dbReference type="Gene3D" id="1.25.10.10">
    <property type="entry name" value="Leucine-rich Repeat Variant"/>
    <property type="match status" value="2"/>
</dbReference>
<dbReference type="PROSITE" id="PS50004">
    <property type="entry name" value="C2"/>
    <property type="match status" value="1"/>
</dbReference>
<feature type="compositionally biased region" description="Basic and acidic residues" evidence="1">
    <location>
        <begin position="1506"/>
        <end position="1518"/>
    </location>
</feature>
<dbReference type="SUPFAM" id="SSF48371">
    <property type="entry name" value="ARM repeat"/>
    <property type="match status" value="2"/>
</dbReference>
<dbReference type="Gene3D" id="2.60.40.150">
    <property type="entry name" value="C2 domain"/>
    <property type="match status" value="1"/>
</dbReference>
<dbReference type="SUPFAM" id="SSF50729">
    <property type="entry name" value="PH domain-like"/>
    <property type="match status" value="1"/>
</dbReference>
<dbReference type="CDD" id="cd00030">
    <property type="entry name" value="C2"/>
    <property type="match status" value="1"/>
</dbReference>
<dbReference type="InterPro" id="IPR011993">
    <property type="entry name" value="PH-like_dom_sf"/>
</dbReference>
<feature type="domain" description="C2" evidence="3">
    <location>
        <begin position="1"/>
        <end position="109"/>
    </location>
</feature>
<keyword evidence="2" id="KW-0472">Membrane</keyword>
<dbReference type="InterPro" id="IPR000008">
    <property type="entry name" value="C2_dom"/>
</dbReference>
<dbReference type="SMART" id="SM00325">
    <property type="entry name" value="RhoGEF"/>
    <property type="match status" value="1"/>
</dbReference>
<dbReference type="InParanoid" id="A0A2P6NH66"/>
<dbReference type="Gene3D" id="1.20.900.10">
    <property type="entry name" value="Dbl homology (DH) domain"/>
    <property type="match status" value="1"/>
</dbReference>
<feature type="transmembrane region" description="Helical" evidence="2">
    <location>
        <begin position="1434"/>
        <end position="1455"/>
    </location>
</feature>
<dbReference type="SUPFAM" id="SSF49562">
    <property type="entry name" value="C2 domain (Calcium/lipid-binding domain, CaLB)"/>
    <property type="match status" value="1"/>
</dbReference>
<feature type="domain" description="DH" evidence="4">
    <location>
        <begin position="800"/>
        <end position="987"/>
    </location>
</feature>
<keyword evidence="6" id="KW-1185">Reference proteome</keyword>
<evidence type="ECO:0000256" key="2">
    <source>
        <dbReference type="SAM" id="Phobius"/>
    </source>
</evidence>
<dbReference type="STRING" id="1890364.A0A2P6NH66"/>
<name>A0A2P6NH66_9EUKA</name>
<feature type="transmembrane region" description="Helical" evidence="2">
    <location>
        <begin position="1382"/>
        <end position="1402"/>
    </location>
</feature>
<dbReference type="GO" id="GO:0005085">
    <property type="term" value="F:guanyl-nucleotide exchange factor activity"/>
    <property type="evidence" value="ECO:0007669"/>
    <property type="project" value="InterPro"/>
</dbReference>
<dbReference type="PROSITE" id="PS50010">
    <property type="entry name" value="DH_2"/>
    <property type="match status" value="1"/>
</dbReference>
<feature type="transmembrane region" description="Helical" evidence="2">
    <location>
        <begin position="1409"/>
        <end position="1428"/>
    </location>
</feature>
<dbReference type="PANTHER" id="PTHR12673">
    <property type="entry name" value="FACIOGENITAL DYSPLASIA PROTEIN"/>
    <property type="match status" value="1"/>
</dbReference>
<evidence type="ECO:0000259" key="3">
    <source>
        <dbReference type="PROSITE" id="PS50004"/>
    </source>
</evidence>
<dbReference type="SMART" id="SM00239">
    <property type="entry name" value="C2"/>
    <property type="match status" value="1"/>
</dbReference>
<evidence type="ECO:0008006" key="7">
    <source>
        <dbReference type="Google" id="ProtNLM"/>
    </source>
</evidence>
<keyword evidence="2" id="KW-1133">Transmembrane helix</keyword>
<evidence type="ECO:0000313" key="6">
    <source>
        <dbReference type="Proteomes" id="UP000241769"/>
    </source>
</evidence>
<dbReference type="InterPro" id="IPR035899">
    <property type="entry name" value="DBL_dom_sf"/>
</dbReference>
<dbReference type="SUPFAM" id="SSF48065">
    <property type="entry name" value="DBL homology domain (DH-domain)"/>
    <property type="match status" value="1"/>
</dbReference>
<dbReference type="Pfam" id="PF00168">
    <property type="entry name" value="C2"/>
    <property type="match status" value="1"/>
</dbReference>
<feature type="transmembrane region" description="Helical" evidence="2">
    <location>
        <begin position="1310"/>
        <end position="1332"/>
    </location>
</feature>
<evidence type="ECO:0000313" key="5">
    <source>
        <dbReference type="EMBL" id="PRP83287.1"/>
    </source>
</evidence>
<reference evidence="5 6" key="1">
    <citation type="journal article" date="2018" name="Genome Biol. Evol.">
        <title>Multiple Roots of Fruiting Body Formation in Amoebozoa.</title>
        <authorList>
            <person name="Hillmann F."/>
            <person name="Forbes G."/>
            <person name="Novohradska S."/>
            <person name="Ferling I."/>
            <person name="Riege K."/>
            <person name="Groth M."/>
            <person name="Westermann M."/>
            <person name="Marz M."/>
            <person name="Spaller T."/>
            <person name="Winckler T."/>
            <person name="Schaap P."/>
            <person name="Glockner G."/>
        </authorList>
    </citation>
    <scope>NUCLEOTIDE SEQUENCE [LARGE SCALE GENOMIC DNA]</scope>
    <source>
        <strain evidence="5 6">Jena</strain>
    </source>
</reference>